<dbReference type="AlphaFoldDB" id="A0AAE6Q9R3"/>
<accession>A0AAE6Q9R3</accession>
<dbReference type="Proteomes" id="UP000422822">
    <property type="component" value="Chromosome"/>
</dbReference>
<reference evidence="1 2" key="1">
    <citation type="submission" date="2018-10" db="EMBL/GenBank/DDBJ databases">
        <title>Propagation and draft genome sequences of three atypical Erhlichia ruminantium isolates.</title>
        <authorList>
            <person name="Liebenberg J."/>
            <person name="Steyn H."/>
            <person name="Josemans A."/>
            <person name="Zweygarth E."/>
        </authorList>
    </citation>
    <scope>NUCLEOTIDE SEQUENCE [LARGE SCALE GENOMIC DNA]</scope>
    <source>
        <strain evidence="1 2">Omatjenne</strain>
    </source>
</reference>
<keyword evidence="2" id="KW-1185">Reference proteome</keyword>
<evidence type="ECO:0000313" key="1">
    <source>
        <dbReference type="EMBL" id="QGR03856.1"/>
    </source>
</evidence>
<proteinExistence type="predicted"/>
<dbReference type="EMBL" id="CP033455">
    <property type="protein sequence ID" value="QGR03856.1"/>
    <property type="molecule type" value="Genomic_DNA"/>
</dbReference>
<dbReference type="RefSeq" id="WP_158407050.1">
    <property type="nucleotide sequence ID" value="NZ_CP033454.1"/>
</dbReference>
<evidence type="ECO:0000313" key="2">
    <source>
        <dbReference type="Proteomes" id="UP000422822"/>
    </source>
</evidence>
<name>A0AAE6Q9R3_EHRRU</name>
<sequence length="168" mass="19613">MIKNSLFSPKIPIYLSTPSNAHFLQTTRSSTNTYLYPSFSRGYKLAHCVLNNSLVDKSLEHKENSYNNHIAPENKSHTVNISHVRNLKLFHERKSHININSLTLSIRYKLNNRTLEDKHQKLNVINPSNYQLRGKHRYFALVYETNTSRKILPTKSHKITTANYYTIL</sequence>
<gene>
    <name evidence="1" type="ORF">EDL80_04865</name>
</gene>
<organism evidence="1 2">
    <name type="scientific">Ehrlichia ruminantium</name>
    <name type="common">heartwater rickettsia</name>
    <name type="synonym">Cowdria ruminantium</name>
    <dbReference type="NCBI Taxonomy" id="779"/>
    <lineage>
        <taxon>Bacteria</taxon>
        <taxon>Pseudomonadati</taxon>
        <taxon>Pseudomonadota</taxon>
        <taxon>Alphaproteobacteria</taxon>
        <taxon>Rickettsiales</taxon>
        <taxon>Anaplasmataceae</taxon>
        <taxon>Ehrlichia</taxon>
    </lineage>
</organism>
<protein>
    <submittedName>
        <fullName evidence="1">Uncharacterized protein</fullName>
    </submittedName>
</protein>